<evidence type="ECO:0000256" key="1">
    <source>
        <dbReference type="SAM" id="Phobius"/>
    </source>
</evidence>
<reference evidence="2 3" key="1">
    <citation type="submission" date="2019-01" db="EMBL/GenBank/DDBJ databases">
        <authorList>
            <consortium name="Pathogen Informatics"/>
        </authorList>
    </citation>
    <scope>NUCLEOTIDE SEQUENCE [LARGE SCALE GENOMIC DNA]</scope>
    <source>
        <strain evidence="2 3">NCTC10138</strain>
    </source>
</reference>
<gene>
    <name evidence="2" type="ORF">NCTC10138_00237</name>
</gene>
<keyword evidence="1" id="KW-0812">Transmembrane</keyword>
<dbReference type="AlphaFoldDB" id="A0A449BBQ2"/>
<protein>
    <submittedName>
        <fullName evidence="2">Uncharacterized protein</fullName>
    </submittedName>
</protein>
<keyword evidence="1" id="KW-0472">Membrane</keyword>
<dbReference type="EMBL" id="LR215048">
    <property type="protein sequence ID" value="VEU79884.1"/>
    <property type="molecule type" value="Genomic_DNA"/>
</dbReference>
<keyword evidence="1" id="KW-1133">Transmembrane helix</keyword>
<dbReference type="Proteomes" id="UP000289841">
    <property type="component" value="Chromosome"/>
</dbReference>
<keyword evidence="3" id="KW-1185">Reference proteome</keyword>
<accession>A0A449BBQ2</accession>
<evidence type="ECO:0000313" key="3">
    <source>
        <dbReference type="Proteomes" id="UP000289841"/>
    </source>
</evidence>
<organism evidence="2 3">
    <name type="scientific">Haploplasma axanthum</name>
    <name type="common">Acholeplasma axanthum</name>
    <dbReference type="NCBI Taxonomy" id="29552"/>
    <lineage>
        <taxon>Bacteria</taxon>
        <taxon>Bacillati</taxon>
        <taxon>Mycoplasmatota</taxon>
        <taxon>Mollicutes</taxon>
        <taxon>Acholeplasmatales</taxon>
        <taxon>Acholeplasmataceae</taxon>
        <taxon>Haploplasma</taxon>
    </lineage>
</organism>
<proteinExistence type="predicted"/>
<dbReference type="RefSeq" id="WP_026390401.1">
    <property type="nucleotide sequence ID" value="NZ_LR215048.1"/>
</dbReference>
<sequence>MDRRIFKSWIIVISVSILMFSALIMIYVLYLNSFQEKTSNEFFFDEESLLEGYTKIDINKGSAQQEKKITGQITDLIITKIEYEEQDVRIGDYVKRGDIIGRKNGKQIFSSVTGRVQSIDNDTINIIAYDSIHFKFDITNHQDFDTNFTDSYFAYIDNKIVFLILEKISYDISSNRIYKYFKLDFDKSDISNTYLFENTNCEIVIERIHYNSLYKIPSIISKIIGEDIGAKSFLFYNKTSKKMEIIKVDIVFISGEYIFFQSNLDLRDYFICVKF</sequence>
<name>A0A449BBQ2_HAPAX</name>
<dbReference type="STRING" id="1278311.GCA_000428705_00787"/>
<evidence type="ECO:0000313" key="2">
    <source>
        <dbReference type="EMBL" id="VEU79884.1"/>
    </source>
</evidence>
<dbReference type="KEGG" id="aaxa:NCTC10138_00237"/>
<feature type="transmembrane region" description="Helical" evidence="1">
    <location>
        <begin position="9"/>
        <end position="30"/>
    </location>
</feature>